<dbReference type="EMBL" id="WTUW01000001">
    <property type="protein sequence ID" value="MZR29147.1"/>
    <property type="molecule type" value="Genomic_DNA"/>
</dbReference>
<protein>
    <submittedName>
        <fullName evidence="2">Winged helix DNA-binding protein</fullName>
    </submittedName>
</protein>
<gene>
    <name evidence="2" type="ORF">GQE98_00720</name>
</gene>
<dbReference type="Proteomes" id="UP000476030">
    <property type="component" value="Unassembled WGS sequence"/>
</dbReference>
<comment type="caution">
    <text evidence="2">The sequence shown here is derived from an EMBL/GenBank/DDBJ whole genome shotgun (WGS) entry which is preliminary data.</text>
</comment>
<dbReference type="SMART" id="SM00347">
    <property type="entry name" value="HTH_MARR"/>
    <property type="match status" value="1"/>
</dbReference>
<dbReference type="GO" id="GO:0003700">
    <property type="term" value="F:DNA-binding transcription factor activity"/>
    <property type="evidence" value="ECO:0007669"/>
    <property type="project" value="InterPro"/>
</dbReference>
<dbReference type="AlphaFoldDB" id="A0A6L8W4I1"/>
<dbReference type="Gene3D" id="1.10.10.10">
    <property type="entry name" value="Winged helix-like DNA-binding domain superfamily/Winged helix DNA-binding domain"/>
    <property type="match status" value="1"/>
</dbReference>
<evidence type="ECO:0000313" key="2">
    <source>
        <dbReference type="EMBL" id="MZR29147.1"/>
    </source>
</evidence>
<feature type="domain" description="HTH marR-type" evidence="1">
    <location>
        <begin position="20"/>
        <end position="154"/>
    </location>
</feature>
<dbReference type="GO" id="GO:0003677">
    <property type="term" value="F:DNA binding"/>
    <property type="evidence" value="ECO:0007669"/>
    <property type="project" value="UniProtKB-KW"/>
</dbReference>
<dbReference type="PANTHER" id="PTHR33164">
    <property type="entry name" value="TRANSCRIPTIONAL REGULATOR, MARR FAMILY"/>
    <property type="match status" value="1"/>
</dbReference>
<reference evidence="2 3" key="1">
    <citation type="submission" date="2019-12" db="EMBL/GenBank/DDBJ databases">
        <title>Snethiella sp. nov. sp. isolated from sea sand.</title>
        <authorList>
            <person name="Kim J."/>
            <person name="Jeong S.E."/>
            <person name="Jung H.S."/>
            <person name="Jeon C.O."/>
        </authorList>
    </citation>
    <scope>NUCLEOTIDE SEQUENCE [LARGE SCALE GENOMIC DNA]</scope>
    <source>
        <strain evidence="2 3">DP05</strain>
    </source>
</reference>
<dbReference type="PROSITE" id="PS50995">
    <property type="entry name" value="HTH_MARR_2"/>
    <property type="match status" value="1"/>
</dbReference>
<evidence type="ECO:0000313" key="3">
    <source>
        <dbReference type="Proteomes" id="UP000476030"/>
    </source>
</evidence>
<dbReference type="PANTHER" id="PTHR33164:SF43">
    <property type="entry name" value="HTH-TYPE TRANSCRIPTIONAL REPRESSOR YETL"/>
    <property type="match status" value="1"/>
</dbReference>
<evidence type="ECO:0000259" key="1">
    <source>
        <dbReference type="PROSITE" id="PS50995"/>
    </source>
</evidence>
<dbReference type="InterPro" id="IPR039422">
    <property type="entry name" value="MarR/SlyA-like"/>
</dbReference>
<dbReference type="InterPro" id="IPR036390">
    <property type="entry name" value="WH_DNA-bd_sf"/>
</dbReference>
<dbReference type="InterPro" id="IPR000835">
    <property type="entry name" value="HTH_MarR-typ"/>
</dbReference>
<dbReference type="Pfam" id="PF12802">
    <property type="entry name" value="MarR_2"/>
    <property type="match status" value="1"/>
</dbReference>
<dbReference type="SUPFAM" id="SSF46785">
    <property type="entry name" value="Winged helix' DNA-binding domain"/>
    <property type="match status" value="1"/>
</dbReference>
<keyword evidence="2" id="KW-0238">DNA-binding</keyword>
<sequence>MSANRDNEKYDRKEELPSSDFRIINWIGIISQLTDTKMRQLLDGTDVPPPQFILLNHFIYQPEDGKTVSGIASALQQPQPGITKTIAKLLKKGFLKAEDNPSDGRSKILYLTDAGKKAHSAAKERLELAFADTFEGWREWEKKDFFGFLDRLKIYLDENH</sequence>
<keyword evidence="3" id="KW-1185">Reference proteome</keyword>
<organism evidence="2 3">
    <name type="scientific">Sneathiella litorea</name>
    <dbReference type="NCBI Taxonomy" id="2606216"/>
    <lineage>
        <taxon>Bacteria</taxon>
        <taxon>Pseudomonadati</taxon>
        <taxon>Pseudomonadota</taxon>
        <taxon>Alphaproteobacteria</taxon>
        <taxon>Sneathiellales</taxon>
        <taxon>Sneathiellaceae</taxon>
        <taxon>Sneathiella</taxon>
    </lineage>
</organism>
<dbReference type="InterPro" id="IPR036388">
    <property type="entry name" value="WH-like_DNA-bd_sf"/>
</dbReference>
<accession>A0A6L8W4I1</accession>
<dbReference type="RefSeq" id="WP_161313638.1">
    <property type="nucleotide sequence ID" value="NZ_WTUW01000001.1"/>
</dbReference>
<proteinExistence type="predicted"/>
<name>A0A6L8W4I1_9PROT</name>
<dbReference type="GO" id="GO:0006950">
    <property type="term" value="P:response to stress"/>
    <property type="evidence" value="ECO:0007669"/>
    <property type="project" value="TreeGrafter"/>
</dbReference>